<accession>A0A0L0NSX5</accession>
<gene>
    <name evidence="1" type="ORF">QG37_06480</name>
</gene>
<dbReference type="Proteomes" id="UP000037122">
    <property type="component" value="Unassembled WGS sequence"/>
</dbReference>
<evidence type="ECO:0000313" key="1">
    <source>
        <dbReference type="EMBL" id="KND97261.1"/>
    </source>
</evidence>
<dbReference type="VEuPathDB" id="FungiDB:QG37_06480"/>
<reference evidence="2" key="1">
    <citation type="journal article" date="2015" name="BMC Genomics">
        <title>Draft genome of a commonly misdiagnosed multidrug resistant pathogen Candida auris.</title>
        <authorList>
            <person name="Chatterjee S."/>
            <person name="Alampalli S.V."/>
            <person name="Nageshan R.K."/>
            <person name="Chettiar S.T."/>
            <person name="Joshi S."/>
            <person name="Tatu U.S."/>
        </authorList>
    </citation>
    <scope>NUCLEOTIDE SEQUENCE [LARGE SCALE GENOMIC DNA]</scope>
    <source>
        <strain evidence="2">6684</strain>
    </source>
</reference>
<proteinExistence type="predicted"/>
<sequence length="74" mass="8673">MEQGWFESFLHARWTWLQSGATTTTRNTSWTPSRESLKVLVRGTKLLWQLLELVKNVKFRKIVGEENSTKKIPP</sequence>
<protein>
    <submittedName>
        <fullName evidence="1">Uncharacterized protein</fullName>
    </submittedName>
</protein>
<dbReference type="AlphaFoldDB" id="A0A0L0NSX5"/>
<dbReference type="EMBL" id="LGST01000043">
    <property type="protein sequence ID" value="KND97261.1"/>
    <property type="molecule type" value="Genomic_DNA"/>
</dbReference>
<comment type="caution">
    <text evidence="1">The sequence shown here is derived from an EMBL/GenBank/DDBJ whole genome shotgun (WGS) entry which is preliminary data.</text>
</comment>
<name>A0A0L0NSX5_CANAR</name>
<evidence type="ECO:0000313" key="2">
    <source>
        <dbReference type="Proteomes" id="UP000037122"/>
    </source>
</evidence>
<organism evidence="1 2">
    <name type="scientific">Candidozyma auris</name>
    <name type="common">Yeast</name>
    <name type="synonym">Candida auris</name>
    <dbReference type="NCBI Taxonomy" id="498019"/>
    <lineage>
        <taxon>Eukaryota</taxon>
        <taxon>Fungi</taxon>
        <taxon>Dikarya</taxon>
        <taxon>Ascomycota</taxon>
        <taxon>Saccharomycotina</taxon>
        <taxon>Pichiomycetes</taxon>
        <taxon>Metschnikowiaceae</taxon>
        <taxon>Candidozyma</taxon>
    </lineage>
</organism>